<protein>
    <recommendedName>
        <fullName evidence="6">Pyruvate carboxyltransferase domain-containing protein</fullName>
    </recommendedName>
</protein>
<dbReference type="Gene3D" id="3.30.160.740">
    <property type="match status" value="1"/>
</dbReference>
<dbReference type="PROSITE" id="PS50991">
    <property type="entry name" value="PYR_CT"/>
    <property type="match status" value="1"/>
</dbReference>
<dbReference type="PANTHER" id="PTHR10277">
    <property type="entry name" value="HOMOCITRATE SYNTHASE-RELATED"/>
    <property type="match status" value="1"/>
</dbReference>
<evidence type="ECO:0000313" key="7">
    <source>
        <dbReference type="EMBL" id="SBW05742.1"/>
    </source>
</evidence>
<dbReference type="SUPFAM" id="SSF51569">
    <property type="entry name" value="Aldolase"/>
    <property type="match status" value="1"/>
</dbReference>
<dbReference type="EMBL" id="FLUM01000003">
    <property type="protein sequence ID" value="SBW05742.1"/>
    <property type="molecule type" value="Genomic_DNA"/>
</dbReference>
<keyword evidence="1" id="KW-0028">Amino-acid biosynthesis</keyword>
<evidence type="ECO:0000259" key="6">
    <source>
        <dbReference type="PROSITE" id="PS50991"/>
    </source>
</evidence>
<evidence type="ECO:0000256" key="2">
    <source>
        <dbReference type="ARBA" id="ARBA00022679"/>
    </source>
</evidence>
<name>A0A212K268_9BACT</name>
<evidence type="ECO:0000256" key="3">
    <source>
        <dbReference type="ARBA" id="ARBA00023211"/>
    </source>
</evidence>
<dbReference type="InterPro" id="IPR000891">
    <property type="entry name" value="PYR_CT"/>
</dbReference>
<keyword evidence="3" id="KW-0464">Manganese</keyword>
<dbReference type="Gene3D" id="3.20.20.70">
    <property type="entry name" value="Aldolase class I"/>
    <property type="match status" value="1"/>
</dbReference>
<dbReference type="Pfam" id="PF00682">
    <property type="entry name" value="HMGL-like"/>
    <property type="match status" value="1"/>
</dbReference>
<dbReference type="AlphaFoldDB" id="A0A212K268"/>
<keyword evidence="2 5" id="KW-0808">Transferase</keyword>
<comment type="similarity">
    <text evidence="5">Belongs to the alpha-IPM synthase/homocitrate synthase family.</text>
</comment>
<dbReference type="InterPro" id="IPR054691">
    <property type="entry name" value="LeuA/HCS_post-cat"/>
</dbReference>
<dbReference type="InterPro" id="IPR013785">
    <property type="entry name" value="Aldolase_TIM"/>
</dbReference>
<dbReference type="Pfam" id="PF22617">
    <property type="entry name" value="HCS_D2"/>
    <property type="match status" value="1"/>
</dbReference>
<dbReference type="GO" id="GO:0009098">
    <property type="term" value="P:L-leucine biosynthetic process"/>
    <property type="evidence" value="ECO:0007669"/>
    <property type="project" value="InterPro"/>
</dbReference>
<dbReference type="SUPFAM" id="SSF110921">
    <property type="entry name" value="2-isopropylmalate synthase LeuA, allosteric (dimerisation) domain"/>
    <property type="match status" value="1"/>
</dbReference>
<dbReference type="Gene3D" id="1.10.238.260">
    <property type="match status" value="1"/>
</dbReference>
<dbReference type="PROSITE" id="PS00815">
    <property type="entry name" value="AIPM_HOMOCIT_SYNTH_1"/>
    <property type="match status" value="1"/>
</dbReference>
<dbReference type="PANTHER" id="PTHR10277:SF57">
    <property type="entry name" value="(R)-CITRAMALATE SYNTHASE CIMA"/>
    <property type="match status" value="1"/>
</dbReference>
<evidence type="ECO:0000256" key="1">
    <source>
        <dbReference type="ARBA" id="ARBA00022605"/>
    </source>
</evidence>
<dbReference type="InterPro" id="IPR036230">
    <property type="entry name" value="LeuA_allosteric_dom_sf"/>
</dbReference>
<dbReference type="Pfam" id="PF08502">
    <property type="entry name" value="LeuA_dimer"/>
    <property type="match status" value="1"/>
</dbReference>
<organism evidence="7">
    <name type="scientific">uncultured Dysgonomonas sp</name>
    <dbReference type="NCBI Taxonomy" id="206096"/>
    <lineage>
        <taxon>Bacteria</taxon>
        <taxon>Pseudomonadati</taxon>
        <taxon>Bacteroidota</taxon>
        <taxon>Bacteroidia</taxon>
        <taxon>Bacteroidales</taxon>
        <taxon>Dysgonomonadaceae</taxon>
        <taxon>Dysgonomonas</taxon>
        <taxon>environmental samples</taxon>
    </lineage>
</organism>
<gene>
    <name evidence="7" type="ORF">KL86DYS1_31189</name>
</gene>
<dbReference type="InterPro" id="IPR002034">
    <property type="entry name" value="AIPM/Hcit_synth_CS"/>
</dbReference>
<feature type="domain" description="Pyruvate carboxyltransferase" evidence="6">
    <location>
        <begin position="2"/>
        <end position="263"/>
    </location>
</feature>
<dbReference type="InterPro" id="IPR050073">
    <property type="entry name" value="2-IPM_HCS-like"/>
</dbReference>
<dbReference type="SMART" id="SM00917">
    <property type="entry name" value="LeuA_dimer"/>
    <property type="match status" value="1"/>
</dbReference>
<proteinExistence type="inferred from homology"/>
<sequence length="503" mass="56761">MIEIMDTTLRDGEQTSTVSFSAQEKMSIAHLLLVDLGVNRIEVASARVSNGEFETVKKIASWARATGHIDKIEILGFIDKGASLNWIKDTGCRTINLLTKGSYKHVTEQLRKTPEQHLEDIRYEVELAEKMGITVNVYLEDWSNGIMNSEDYVYFMMDGMKDLPIRRFMLPDTLGVLNPHSVWRCCRRMINRYPNLHFDFHAHNDYDLAVANTMVAAEVGVKGVHVTMNGLGERAGNASLSSVIAVFHDQLKLETSIKEDKLNKVSRVVESYSGINIAANQPIVGDNVFTQCAGIHADGDNKNNLYYNDLFPERFGRVREYALGKLSGKSNIRKNIEALGIELDEEDMMKVTNRVIELGDKKEIITQDDLPYIISDVLKNNEKEKRIKILSFAFLLTKGLRPTATVRIEIDGQEHEWTAPGDGQYHAFSKALWKIYSRLNKPTPTLTNYAVYIPPGGRTDALVQTVITWEFNGKSFKTRGLDADQTEAAVKATEKMLNMIEDM</sequence>
<dbReference type="RefSeq" id="WP_296943678.1">
    <property type="nucleotide sequence ID" value="NZ_LT599032.1"/>
</dbReference>
<evidence type="ECO:0000256" key="5">
    <source>
        <dbReference type="RuleBase" id="RU003523"/>
    </source>
</evidence>
<accession>A0A212K268</accession>
<keyword evidence="4" id="KW-0100">Branched-chain amino acid biosynthesis</keyword>
<dbReference type="Gene3D" id="3.30.160.340">
    <property type="match status" value="1"/>
</dbReference>
<dbReference type="GO" id="GO:0003852">
    <property type="term" value="F:2-isopropylmalate synthase activity"/>
    <property type="evidence" value="ECO:0007669"/>
    <property type="project" value="InterPro"/>
</dbReference>
<reference evidence="7" key="1">
    <citation type="submission" date="2016-04" db="EMBL/GenBank/DDBJ databases">
        <authorList>
            <person name="Evans L.H."/>
            <person name="Alamgir A."/>
            <person name="Owens N."/>
            <person name="Weber N.D."/>
            <person name="Virtaneva K."/>
            <person name="Barbian K."/>
            <person name="Babar A."/>
            <person name="Rosenke K."/>
        </authorList>
    </citation>
    <scope>NUCLEOTIDE SEQUENCE</scope>
    <source>
        <strain evidence="7">86-1</strain>
    </source>
</reference>
<evidence type="ECO:0000256" key="4">
    <source>
        <dbReference type="ARBA" id="ARBA00023304"/>
    </source>
</evidence>
<dbReference type="InterPro" id="IPR013709">
    <property type="entry name" value="2-isopropylmalate_synth_dimer"/>
</dbReference>